<dbReference type="InterPro" id="IPR032710">
    <property type="entry name" value="NTF2-like_dom_sf"/>
</dbReference>
<dbReference type="AlphaFoldDB" id="E1SN56"/>
<protein>
    <recommendedName>
        <fullName evidence="1">SnoaL-like domain-containing protein</fullName>
    </recommendedName>
</protein>
<evidence type="ECO:0000313" key="2">
    <source>
        <dbReference type="EMBL" id="ADN77714.1"/>
    </source>
</evidence>
<dbReference type="HOGENOM" id="CLU_137369_0_0_6"/>
<keyword evidence="3" id="KW-1185">Reference proteome</keyword>
<reference evidence="2 3" key="1">
    <citation type="journal article" date="2010" name="Stand. Genomic Sci.">
        <title>Complete genome sequence of Ferrimonas balearica type strain (PAT).</title>
        <authorList>
            <person name="Nolan M."/>
            <person name="Sikorski J."/>
            <person name="Davenport K."/>
            <person name="Lucas S."/>
            <person name="Glavina Del Rio T."/>
            <person name="Tice H."/>
            <person name="Cheng J."/>
            <person name="Goodwin L."/>
            <person name="Pitluck S."/>
            <person name="Liolios K."/>
            <person name="Ivanova N."/>
            <person name="Mavromatis K."/>
            <person name="Ovchinnikova G."/>
            <person name="Pati A."/>
            <person name="Chen A."/>
            <person name="Palaniappan K."/>
            <person name="Land M."/>
            <person name="Hauser L."/>
            <person name="Chang Y."/>
            <person name="Jeffries C."/>
            <person name="Tapia R."/>
            <person name="Brettin T."/>
            <person name="Detter J."/>
            <person name="Han C."/>
            <person name="Yasawong M."/>
            <person name="Rohde M."/>
            <person name="Tindall B."/>
            <person name="Goker M."/>
            <person name="Woyke T."/>
            <person name="Bristow J."/>
            <person name="Eisen J."/>
            <person name="Markowitz V."/>
            <person name="Hugenholtz P."/>
            <person name="Kyrpides N."/>
            <person name="Klenk H."/>
            <person name="Lapidus A."/>
        </authorList>
    </citation>
    <scope>NUCLEOTIDE SEQUENCE [LARGE SCALE GENOMIC DNA]</scope>
    <source>
        <strain evidence="3">DSM 9799 / CCM 4581 / KCTC 23876 / PAT</strain>
    </source>
</reference>
<dbReference type="InterPro" id="IPR037401">
    <property type="entry name" value="SnoaL-like"/>
</dbReference>
<gene>
    <name evidence="2" type="ordered locus">Fbal_3517</name>
</gene>
<dbReference type="STRING" id="550540.Fbal_3517"/>
<dbReference type="OrthoDB" id="1452216at2"/>
<dbReference type="Pfam" id="PF12680">
    <property type="entry name" value="SnoaL_2"/>
    <property type="match status" value="1"/>
</dbReference>
<dbReference type="Gene3D" id="3.10.450.50">
    <property type="match status" value="1"/>
</dbReference>
<dbReference type="SUPFAM" id="SSF54427">
    <property type="entry name" value="NTF2-like"/>
    <property type="match status" value="1"/>
</dbReference>
<accession>E1SN56</accession>
<feature type="domain" description="SnoaL-like" evidence="1">
    <location>
        <begin position="26"/>
        <end position="130"/>
    </location>
</feature>
<evidence type="ECO:0000313" key="3">
    <source>
        <dbReference type="Proteomes" id="UP000006683"/>
    </source>
</evidence>
<proteinExistence type="predicted"/>
<sequence length="157" mass="17859">MNAMLLSLVMLTMVPVTPTPMEQADDFFAVYAERKDFEALMAFYAEDAVLEDMVYGHIAEGREAIRRTLDWSRGEFRVLDGGPALTLTETVGEGSVVVVNGYFRPFEFDGDALGPWRFTIWLEFNDSGAIQRQTDWINYTPRQRYLGGDNRNDAVDQ</sequence>
<dbReference type="KEGG" id="fbl:Fbal_3517"/>
<dbReference type="EMBL" id="CP002209">
    <property type="protein sequence ID" value="ADN77714.1"/>
    <property type="molecule type" value="Genomic_DNA"/>
</dbReference>
<dbReference type="eggNOG" id="COG4319">
    <property type="taxonomic scope" value="Bacteria"/>
</dbReference>
<dbReference type="RefSeq" id="WP_013347020.1">
    <property type="nucleotide sequence ID" value="NC_014541.1"/>
</dbReference>
<organism evidence="2 3">
    <name type="scientific">Ferrimonas balearica (strain DSM 9799 / CCM 4581 / KCTC 23876 / PAT)</name>
    <dbReference type="NCBI Taxonomy" id="550540"/>
    <lineage>
        <taxon>Bacteria</taxon>
        <taxon>Pseudomonadati</taxon>
        <taxon>Pseudomonadota</taxon>
        <taxon>Gammaproteobacteria</taxon>
        <taxon>Alteromonadales</taxon>
        <taxon>Ferrimonadaceae</taxon>
        <taxon>Ferrimonas</taxon>
    </lineage>
</organism>
<dbReference type="GeneID" id="67183724"/>
<dbReference type="Proteomes" id="UP000006683">
    <property type="component" value="Chromosome"/>
</dbReference>
<evidence type="ECO:0000259" key="1">
    <source>
        <dbReference type="Pfam" id="PF12680"/>
    </source>
</evidence>
<name>E1SN56_FERBD</name>